<evidence type="ECO:0000256" key="9">
    <source>
        <dbReference type="ARBA" id="ARBA00023012"/>
    </source>
</evidence>
<dbReference type="InterPro" id="IPR004358">
    <property type="entry name" value="Sig_transdc_His_kin-like_C"/>
</dbReference>
<evidence type="ECO:0000256" key="1">
    <source>
        <dbReference type="ARBA" id="ARBA00000085"/>
    </source>
</evidence>
<feature type="domain" description="Response regulatory" evidence="12">
    <location>
        <begin position="493"/>
        <end position="610"/>
    </location>
</feature>
<dbReference type="RefSeq" id="WP_323356228.1">
    <property type="nucleotide sequence ID" value="NZ_JAYGHY010000013.1"/>
</dbReference>
<keyword evidence="7" id="KW-0808">Transferase</keyword>
<evidence type="ECO:0000313" key="14">
    <source>
        <dbReference type="Proteomes" id="UP001302329"/>
    </source>
</evidence>
<comment type="caution">
    <text evidence="13">The sequence shown here is derived from an EMBL/GenBank/DDBJ whole genome shotgun (WGS) entry which is preliminary data.</text>
</comment>
<keyword evidence="13" id="KW-0547">Nucleotide-binding</keyword>
<gene>
    <name evidence="13" type="ORF">VB739_06235</name>
</gene>
<evidence type="ECO:0000259" key="12">
    <source>
        <dbReference type="PROSITE" id="PS50110"/>
    </source>
</evidence>
<dbReference type="SUPFAM" id="SSF55874">
    <property type="entry name" value="ATPase domain of HSP90 chaperone/DNA topoisomerase II/histidine kinase"/>
    <property type="match status" value="1"/>
</dbReference>
<dbReference type="PROSITE" id="PS50110">
    <property type="entry name" value="RESPONSE_REGULATORY"/>
    <property type="match status" value="1"/>
</dbReference>
<dbReference type="Gene3D" id="3.30.565.10">
    <property type="entry name" value="Histidine kinase-like ATPase, C-terminal domain"/>
    <property type="match status" value="1"/>
</dbReference>
<dbReference type="PRINTS" id="PR00344">
    <property type="entry name" value="BCTRLSENSOR"/>
</dbReference>
<dbReference type="Gene3D" id="3.30.450.20">
    <property type="entry name" value="PAS domain"/>
    <property type="match status" value="1"/>
</dbReference>
<dbReference type="InterPro" id="IPR001789">
    <property type="entry name" value="Sig_transdc_resp-reg_receiver"/>
</dbReference>
<dbReference type="Proteomes" id="UP001302329">
    <property type="component" value="Unassembled WGS sequence"/>
</dbReference>
<dbReference type="InterPro" id="IPR003661">
    <property type="entry name" value="HisK_dim/P_dom"/>
</dbReference>
<keyword evidence="9" id="KW-0902">Two-component regulatory system</keyword>
<dbReference type="EC" id="2.7.13.3" evidence="3"/>
<accession>A0ABU5SUX4</accession>
<dbReference type="CDD" id="cd16922">
    <property type="entry name" value="HATPase_EvgS-ArcB-TorS-like"/>
    <property type="match status" value="1"/>
</dbReference>
<dbReference type="SMART" id="SM00448">
    <property type="entry name" value="REC"/>
    <property type="match status" value="1"/>
</dbReference>
<dbReference type="InterPro" id="IPR036890">
    <property type="entry name" value="HATPase_C_sf"/>
</dbReference>
<dbReference type="Pfam" id="PF00072">
    <property type="entry name" value="Response_reg"/>
    <property type="match status" value="1"/>
</dbReference>
<dbReference type="InterPro" id="IPR011006">
    <property type="entry name" value="CheY-like_superfamily"/>
</dbReference>
<dbReference type="CDD" id="cd00082">
    <property type="entry name" value="HisKA"/>
    <property type="match status" value="1"/>
</dbReference>
<dbReference type="InterPro" id="IPR003594">
    <property type="entry name" value="HATPase_dom"/>
</dbReference>
<evidence type="ECO:0000256" key="3">
    <source>
        <dbReference type="ARBA" id="ARBA00012438"/>
    </source>
</evidence>
<comment type="subcellular location">
    <subcellularLocation>
        <location evidence="2">Cell membrane</location>
        <topology evidence="2">Multi-pass membrane protein</topology>
    </subcellularLocation>
</comment>
<evidence type="ECO:0000256" key="4">
    <source>
        <dbReference type="ARBA" id="ARBA00022475"/>
    </source>
</evidence>
<dbReference type="CDD" id="cd17546">
    <property type="entry name" value="REC_hyHK_CKI1_RcsC-like"/>
    <property type="match status" value="1"/>
</dbReference>
<dbReference type="Pfam" id="PF00512">
    <property type="entry name" value="HisKA"/>
    <property type="match status" value="1"/>
</dbReference>
<evidence type="ECO:0000256" key="10">
    <source>
        <dbReference type="PROSITE-ProRule" id="PRU00169"/>
    </source>
</evidence>
<proteinExistence type="predicted"/>
<keyword evidence="14" id="KW-1185">Reference proteome</keyword>
<dbReference type="PANTHER" id="PTHR45339">
    <property type="entry name" value="HYBRID SIGNAL TRANSDUCTION HISTIDINE KINASE J"/>
    <property type="match status" value="1"/>
</dbReference>
<dbReference type="InterPro" id="IPR029151">
    <property type="entry name" value="Sensor-like_sf"/>
</dbReference>
<evidence type="ECO:0000256" key="6">
    <source>
        <dbReference type="ARBA" id="ARBA00022692"/>
    </source>
</evidence>
<evidence type="ECO:0000256" key="2">
    <source>
        <dbReference type="ARBA" id="ARBA00004651"/>
    </source>
</evidence>
<dbReference type="SMART" id="SM00388">
    <property type="entry name" value="HisKA"/>
    <property type="match status" value="1"/>
</dbReference>
<keyword evidence="13" id="KW-0067">ATP-binding</keyword>
<dbReference type="SMART" id="SM00387">
    <property type="entry name" value="HATPase_c"/>
    <property type="match status" value="1"/>
</dbReference>
<dbReference type="Gene3D" id="3.40.50.2300">
    <property type="match status" value="1"/>
</dbReference>
<evidence type="ECO:0000313" key="13">
    <source>
        <dbReference type="EMBL" id="MEA5442145.1"/>
    </source>
</evidence>
<evidence type="ECO:0000256" key="5">
    <source>
        <dbReference type="ARBA" id="ARBA00022553"/>
    </source>
</evidence>
<reference evidence="13 14" key="1">
    <citation type="submission" date="2023-12" db="EMBL/GenBank/DDBJ databases">
        <title>Baltic Sea Cyanobacteria.</title>
        <authorList>
            <person name="Delbaje E."/>
            <person name="Fewer D.P."/>
            <person name="Shishido T.K."/>
        </authorList>
    </citation>
    <scope>NUCLEOTIDE SEQUENCE [LARGE SCALE GENOMIC DNA]</scope>
    <source>
        <strain evidence="13 14">UHCC 0281</strain>
    </source>
</reference>
<dbReference type="SUPFAM" id="SSF52172">
    <property type="entry name" value="CheY-like"/>
    <property type="match status" value="1"/>
</dbReference>
<evidence type="ECO:0000256" key="8">
    <source>
        <dbReference type="ARBA" id="ARBA00022989"/>
    </source>
</evidence>
<dbReference type="InterPro" id="IPR005467">
    <property type="entry name" value="His_kinase_dom"/>
</dbReference>
<feature type="domain" description="Histidine kinase" evidence="11">
    <location>
        <begin position="243"/>
        <end position="465"/>
    </location>
</feature>
<dbReference type="EMBL" id="JAYGHY010000013">
    <property type="protein sequence ID" value="MEA5442145.1"/>
    <property type="molecule type" value="Genomic_DNA"/>
</dbReference>
<evidence type="ECO:0000259" key="11">
    <source>
        <dbReference type="PROSITE" id="PS50109"/>
    </source>
</evidence>
<evidence type="ECO:0000256" key="7">
    <source>
        <dbReference type="ARBA" id="ARBA00022777"/>
    </source>
</evidence>
<dbReference type="Pfam" id="PF02518">
    <property type="entry name" value="HATPase_c"/>
    <property type="match status" value="1"/>
</dbReference>
<keyword evidence="5 10" id="KW-0597">Phosphoprotein</keyword>
<dbReference type="CDD" id="cd18773">
    <property type="entry name" value="PDC1_HK_sensor"/>
    <property type="match status" value="1"/>
</dbReference>
<keyword evidence="6" id="KW-0812">Transmembrane</keyword>
<keyword evidence="8" id="KW-0472">Membrane</keyword>
<comment type="catalytic activity">
    <reaction evidence="1">
        <text>ATP + protein L-histidine = ADP + protein N-phospho-L-histidine.</text>
        <dbReference type="EC" id="2.7.13.3"/>
    </reaction>
</comment>
<dbReference type="Gene3D" id="1.10.287.130">
    <property type="match status" value="1"/>
</dbReference>
<dbReference type="GO" id="GO:0005524">
    <property type="term" value="F:ATP binding"/>
    <property type="evidence" value="ECO:0007669"/>
    <property type="project" value="UniProtKB-KW"/>
</dbReference>
<dbReference type="PROSITE" id="PS50109">
    <property type="entry name" value="HIS_KIN"/>
    <property type="match status" value="1"/>
</dbReference>
<dbReference type="SUPFAM" id="SSF47384">
    <property type="entry name" value="Homodimeric domain of signal transducing histidine kinase"/>
    <property type="match status" value="1"/>
</dbReference>
<dbReference type="InterPro" id="IPR036097">
    <property type="entry name" value="HisK_dim/P_sf"/>
</dbReference>
<keyword evidence="7" id="KW-0418">Kinase</keyword>
<dbReference type="SUPFAM" id="SSF103190">
    <property type="entry name" value="Sensory domain-like"/>
    <property type="match status" value="1"/>
</dbReference>
<protein>
    <recommendedName>
        <fullName evidence="3">histidine kinase</fullName>
        <ecNumber evidence="3">2.7.13.3</ecNumber>
    </recommendedName>
</protein>
<keyword evidence="8" id="KW-1133">Transmembrane helix</keyword>
<dbReference type="PANTHER" id="PTHR45339:SF1">
    <property type="entry name" value="HYBRID SIGNAL TRANSDUCTION HISTIDINE KINASE J"/>
    <property type="match status" value="1"/>
</dbReference>
<feature type="modified residue" description="4-aspartylphosphate" evidence="10">
    <location>
        <position position="542"/>
    </location>
</feature>
<organism evidence="13 14">
    <name type="scientific">Cyanobium gracile UHCC 0281</name>
    <dbReference type="NCBI Taxonomy" id="3110309"/>
    <lineage>
        <taxon>Bacteria</taxon>
        <taxon>Bacillati</taxon>
        <taxon>Cyanobacteriota</taxon>
        <taxon>Cyanophyceae</taxon>
        <taxon>Synechococcales</taxon>
        <taxon>Prochlorococcaceae</taxon>
        <taxon>Cyanobium</taxon>
    </lineage>
</organism>
<keyword evidence="4" id="KW-1003">Cell membrane</keyword>
<name>A0ABU5SUX4_9CYAN</name>
<sequence length="618" mass="66173">MRRRRIRRESVLMAATVFTVAAVALTINYRAASELLRTRVRERLHILVSIAASQMDPTLTASLTRPEQMGDPAYVRASAPLLKLRKLVPEIFYAYELTPTPEGLRFGLDTSYFIKNKGDTTPVATPGELYDEAPEAARLAARTGQTTVSPSPYTDRWGTFLSGFSPLKDSQGRVVGVVGIDLSLARLYEEQLPLRRDFGLGLLGSAGLSVLAASSHRRTLKARAKAFEAMASADRAKSTFLATLSHEIRTPLNGVIGMTGLVLATDLSAQQRECLDIVHNSGESLLTLLNEVLDFTKNESGTLVIERAPCQLRSLVEDTLATCSSLALAKSIALSLVMGPEVPPVIRTAAIRLRQILLNLIGNAIKFTDAGSVVVSVQAPAHPRRDPLLLVFAVTDTGVGIAADQMGHLFQPFTQLKASANTPLPGTGLGLAISQQLVEALGGTIKVESTPGRGSVVSFSLPVEAVAEAPPPTPAAAPTPTDGDNFAASHPLRILVVDDSAVNRRLCELMLRRLGYAPESAVDGQEALERQGSLDPDLILMDVQMPRLDGLEATRRIRAATGQTERPWIVAITAFTSTEERAAALESGMNEVLAKPLKPEALMASLVAAHARCHPSSS</sequence>